<accession>A0ABM3QVC9</accession>
<sequence length="355" mass="39292">MHPTHHQQQSPQTPSKTTNDICYRCNKAGHWAKNCPESSVNNRSPYKNRTPIFHPTRTYDYPATHCPCGAGFCEIRVSASKNNPNREYYVCPGKFENHCDYFKWCNKMTMDEIRAVPPEKPFPTCGCGAGVCTVEAEDGHSYFVCPIEKGQGACQFKQGMEEGQELDYLSFESEIQIDAAVRRALVFPSEENQVQIENGVDGSSGVADGISPGSLTVLHSAKNNISGNGLDSVMTTENNNILLNMDGSLVKNVEASVIITLAPLENPISCGLPYEKSHSEGSLKLDILVPKQPVLKDGQNEVNFATGTTLQDMSFELEEELWCCQVENSSIHRENLLQVTKTMSERMQGEQAGWV</sequence>
<dbReference type="InterPro" id="IPR010666">
    <property type="entry name" value="Znf_GRF"/>
</dbReference>
<evidence type="ECO:0000256" key="3">
    <source>
        <dbReference type="ARBA" id="ARBA00022833"/>
    </source>
</evidence>
<dbReference type="InterPro" id="IPR001878">
    <property type="entry name" value="Znf_CCHC"/>
</dbReference>
<evidence type="ECO:0000259" key="5">
    <source>
        <dbReference type="PROSITE" id="PS50158"/>
    </source>
</evidence>
<evidence type="ECO:0008006" key="9">
    <source>
        <dbReference type="Google" id="ProtNLM"/>
    </source>
</evidence>
<dbReference type="PROSITE" id="PS51999">
    <property type="entry name" value="ZF_GRF"/>
    <property type="match status" value="1"/>
</dbReference>
<reference evidence="8" key="2">
    <citation type="submission" date="2025-08" db="UniProtKB">
        <authorList>
            <consortium name="RefSeq"/>
        </authorList>
    </citation>
    <scope>IDENTIFICATION</scope>
    <source>
        <tissue evidence="8">Leaf</tissue>
    </source>
</reference>
<reference evidence="7" key="1">
    <citation type="journal article" date="2021" name="Nat. Commun.">
        <title>Genomic analyses provide insights into spinach domestication and the genetic basis of agronomic traits.</title>
        <authorList>
            <person name="Cai X."/>
            <person name="Sun X."/>
            <person name="Xu C."/>
            <person name="Sun H."/>
            <person name="Wang X."/>
            <person name="Ge C."/>
            <person name="Zhang Z."/>
            <person name="Wang Q."/>
            <person name="Fei Z."/>
            <person name="Jiao C."/>
            <person name="Wang Q."/>
        </authorList>
    </citation>
    <scope>NUCLEOTIDE SEQUENCE [LARGE SCALE GENOMIC DNA]</scope>
    <source>
        <strain evidence="7">cv. Varoflay</strain>
    </source>
</reference>
<evidence type="ECO:0000256" key="1">
    <source>
        <dbReference type="ARBA" id="ARBA00022723"/>
    </source>
</evidence>
<dbReference type="GeneID" id="130462640"/>
<gene>
    <name evidence="8" type="primary">LOC130462640</name>
</gene>
<feature type="domain" description="GRF-type" evidence="6">
    <location>
        <begin position="66"/>
        <end position="108"/>
    </location>
</feature>
<keyword evidence="1" id="KW-0479">Metal-binding</keyword>
<dbReference type="PROSITE" id="PS50158">
    <property type="entry name" value="ZF_CCHC"/>
    <property type="match status" value="1"/>
</dbReference>
<dbReference type="Pfam" id="PF00098">
    <property type="entry name" value="zf-CCHC"/>
    <property type="match status" value="1"/>
</dbReference>
<keyword evidence="2 4" id="KW-0863">Zinc-finger</keyword>
<name>A0ABM3QVC9_SPIOL</name>
<evidence type="ECO:0000259" key="6">
    <source>
        <dbReference type="PROSITE" id="PS51999"/>
    </source>
</evidence>
<dbReference type="Pfam" id="PF06839">
    <property type="entry name" value="Zn_ribbon_GRF"/>
    <property type="match status" value="1"/>
</dbReference>
<protein>
    <recommendedName>
        <fullName evidence="9">CCHC-type domain-containing protein</fullName>
    </recommendedName>
</protein>
<evidence type="ECO:0000313" key="7">
    <source>
        <dbReference type="Proteomes" id="UP000813463"/>
    </source>
</evidence>
<dbReference type="SUPFAM" id="SSF57756">
    <property type="entry name" value="Retrovirus zinc finger-like domains"/>
    <property type="match status" value="1"/>
</dbReference>
<feature type="domain" description="CCHC-type" evidence="5">
    <location>
        <begin position="22"/>
        <end position="37"/>
    </location>
</feature>
<dbReference type="SMART" id="SM00343">
    <property type="entry name" value="ZnF_C2HC"/>
    <property type="match status" value="1"/>
</dbReference>
<evidence type="ECO:0000313" key="8">
    <source>
        <dbReference type="RefSeq" id="XP_056687320.1"/>
    </source>
</evidence>
<dbReference type="InterPro" id="IPR036875">
    <property type="entry name" value="Znf_CCHC_sf"/>
</dbReference>
<organism evidence="7 8">
    <name type="scientific">Spinacia oleracea</name>
    <name type="common">Spinach</name>
    <dbReference type="NCBI Taxonomy" id="3562"/>
    <lineage>
        <taxon>Eukaryota</taxon>
        <taxon>Viridiplantae</taxon>
        <taxon>Streptophyta</taxon>
        <taxon>Embryophyta</taxon>
        <taxon>Tracheophyta</taxon>
        <taxon>Spermatophyta</taxon>
        <taxon>Magnoliopsida</taxon>
        <taxon>eudicotyledons</taxon>
        <taxon>Gunneridae</taxon>
        <taxon>Pentapetalae</taxon>
        <taxon>Caryophyllales</taxon>
        <taxon>Chenopodiaceae</taxon>
        <taxon>Chenopodioideae</taxon>
        <taxon>Anserineae</taxon>
        <taxon>Spinacia</taxon>
    </lineage>
</organism>
<dbReference type="PANTHER" id="PTHR33680:SF12">
    <property type="entry name" value="GRF ZINC FINGER _ ZINC KNUCKLE PROTEIN"/>
    <property type="match status" value="1"/>
</dbReference>
<evidence type="ECO:0000256" key="2">
    <source>
        <dbReference type="ARBA" id="ARBA00022771"/>
    </source>
</evidence>
<dbReference type="PANTHER" id="PTHR33680">
    <property type="entry name" value="OS07G0190500 PROTEIN"/>
    <property type="match status" value="1"/>
</dbReference>
<proteinExistence type="predicted"/>
<dbReference type="Proteomes" id="UP000813463">
    <property type="component" value="Chromosome 6"/>
</dbReference>
<evidence type="ECO:0000256" key="4">
    <source>
        <dbReference type="PROSITE-ProRule" id="PRU00047"/>
    </source>
</evidence>
<keyword evidence="7" id="KW-1185">Reference proteome</keyword>
<keyword evidence="3" id="KW-0862">Zinc</keyword>
<dbReference type="RefSeq" id="XP_056687320.1">
    <property type="nucleotide sequence ID" value="XM_056831342.1"/>
</dbReference>
<dbReference type="Gene3D" id="4.10.60.10">
    <property type="entry name" value="Zinc finger, CCHC-type"/>
    <property type="match status" value="1"/>
</dbReference>